<dbReference type="Pfam" id="PF13566">
    <property type="entry name" value="DUF4130"/>
    <property type="match status" value="1"/>
</dbReference>
<evidence type="ECO:0000259" key="1">
    <source>
        <dbReference type="Pfam" id="PF13566"/>
    </source>
</evidence>
<proteinExistence type="predicted"/>
<dbReference type="RefSeq" id="WP_069978289.1">
    <property type="nucleotide sequence ID" value="NZ_CP017269.1"/>
</dbReference>
<gene>
    <name evidence="2" type="ORF">Gferi_16170</name>
</gene>
<organism evidence="2 3">
    <name type="scientific">Geosporobacter ferrireducens</name>
    <dbReference type="NCBI Taxonomy" id="1424294"/>
    <lineage>
        <taxon>Bacteria</taxon>
        <taxon>Bacillati</taxon>
        <taxon>Bacillota</taxon>
        <taxon>Clostridia</taxon>
        <taxon>Peptostreptococcales</taxon>
        <taxon>Thermotaleaceae</taxon>
        <taxon>Geosporobacter</taxon>
    </lineage>
</organism>
<dbReference type="KEGG" id="gfe:Gferi_16170"/>
<dbReference type="Proteomes" id="UP000095743">
    <property type="component" value="Chromosome"/>
</dbReference>
<accession>A0A1D8GJ81</accession>
<name>A0A1D8GJ81_9FIRM</name>
<dbReference type="STRING" id="1424294.Gferi_16170"/>
<feature type="domain" description="DUF4130" evidence="1">
    <location>
        <begin position="94"/>
        <end position="243"/>
    </location>
</feature>
<dbReference type="EMBL" id="CP017269">
    <property type="protein sequence ID" value="AOT70963.1"/>
    <property type="molecule type" value="Genomic_DNA"/>
</dbReference>
<protein>
    <recommendedName>
        <fullName evidence="1">DUF4130 domain-containing protein</fullName>
    </recommendedName>
</protein>
<sequence>MIRYNNNIGSFFKACVLGWILEEDICSEEEWNGTLLQFASVVDERAYTWEVIKGMLQKKKKGQWIFDNRGARLKYLLLYVLRHRDDKKYGICKKAIDYGLQHGIEGIIYKTTDEGKALYKLYRSVFGEIHAICGFARFVPLGQGALAAKIQLEHHTIDFLMAYFRQRYPAHTLILVNQGRAYICDEEDNIYEEEGKDFEAAVECDDFEKFWETYYRAQYIPQRKNLRLTARVIRKKYWNWLQEGKIILEEDRKDGRK</sequence>
<evidence type="ECO:0000313" key="3">
    <source>
        <dbReference type="Proteomes" id="UP000095743"/>
    </source>
</evidence>
<reference evidence="2 3" key="1">
    <citation type="submission" date="2016-09" db="EMBL/GenBank/DDBJ databases">
        <title>Genomic analysis reveals versatility of anaerobic energy metabolism of Geosporobacter ferrireducens IRF9 of phylum Firmicutes.</title>
        <authorList>
            <person name="Kim S.-J."/>
        </authorList>
    </citation>
    <scope>NUCLEOTIDE SEQUENCE [LARGE SCALE GENOMIC DNA]</scope>
    <source>
        <strain evidence="2 3">IRF9</strain>
    </source>
</reference>
<dbReference type="AlphaFoldDB" id="A0A1D8GJ81"/>
<evidence type="ECO:0000313" key="2">
    <source>
        <dbReference type="EMBL" id="AOT70963.1"/>
    </source>
</evidence>
<dbReference type="OrthoDB" id="5290748at2"/>
<dbReference type="InterPro" id="IPR025404">
    <property type="entry name" value="DUF4130"/>
</dbReference>
<keyword evidence="3" id="KW-1185">Reference proteome</keyword>